<name>A0A1B6MA33_9HEMI</name>
<proteinExistence type="predicted"/>
<dbReference type="InterPro" id="IPR009080">
    <property type="entry name" value="tRNAsynth_Ia_anticodon-bd"/>
</dbReference>
<dbReference type="InterPro" id="IPR037380">
    <property type="entry name" value="DALRD3"/>
</dbReference>
<dbReference type="AlphaFoldDB" id="A0A1B6MA33"/>
<evidence type="ECO:0000259" key="1">
    <source>
        <dbReference type="SMART" id="SM00836"/>
    </source>
</evidence>
<dbReference type="InterPro" id="IPR008909">
    <property type="entry name" value="DALR_anticod-bd"/>
</dbReference>
<dbReference type="Pfam" id="PF05746">
    <property type="entry name" value="DALR_1"/>
    <property type="match status" value="1"/>
</dbReference>
<dbReference type="PANTHER" id="PTHR16043:SF1">
    <property type="entry name" value="DALR ANTICODON-BINDING DOMAIN-CONTAINING PROTEIN 3"/>
    <property type="match status" value="1"/>
</dbReference>
<dbReference type="SUPFAM" id="SSF47323">
    <property type="entry name" value="Anticodon-binding domain of a subclass of class I aminoacyl-tRNA synthetases"/>
    <property type="match status" value="1"/>
</dbReference>
<dbReference type="GO" id="GO:0006420">
    <property type="term" value="P:arginyl-tRNA aminoacylation"/>
    <property type="evidence" value="ECO:0007669"/>
    <property type="project" value="InterPro"/>
</dbReference>
<gene>
    <name evidence="2" type="ORF">g.7908</name>
</gene>
<dbReference type="EMBL" id="GEBQ01007196">
    <property type="protein sequence ID" value="JAT32781.1"/>
    <property type="molecule type" value="Transcribed_RNA"/>
</dbReference>
<dbReference type="GO" id="GO:0004814">
    <property type="term" value="F:arginine-tRNA ligase activity"/>
    <property type="evidence" value="ECO:0007669"/>
    <property type="project" value="InterPro"/>
</dbReference>
<protein>
    <recommendedName>
        <fullName evidence="1">DALR anticodon binding domain-containing protein</fullName>
    </recommendedName>
</protein>
<feature type="domain" description="DALR anticodon binding" evidence="1">
    <location>
        <begin position="251"/>
        <end position="383"/>
    </location>
</feature>
<evidence type="ECO:0000313" key="2">
    <source>
        <dbReference type="EMBL" id="JAT32781.1"/>
    </source>
</evidence>
<dbReference type="GO" id="GO:0106217">
    <property type="term" value="P:tRNA C3-cytosine methylation"/>
    <property type="evidence" value="ECO:0007669"/>
    <property type="project" value="TreeGrafter"/>
</dbReference>
<dbReference type="GO" id="GO:0005524">
    <property type="term" value="F:ATP binding"/>
    <property type="evidence" value="ECO:0007669"/>
    <property type="project" value="InterPro"/>
</dbReference>
<dbReference type="PANTHER" id="PTHR16043">
    <property type="entry name" value="DALRD3 PROTEIN"/>
    <property type="match status" value="1"/>
</dbReference>
<dbReference type="Gene3D" id="1.10.730.10">
    <property type="entry name" value="Isoleucyl-tRNA Synthetase, Domain 1"/>
    <property type="match status" value="1"/>
</dbReference>
<sequence>MSCVGDVLRFVREYQSSCCALNKCSVFMKRPFKRRYCDLNSFCNLKDSKHLLCKELDGLIEESQRKASVYISAYGIVEDQITLRLCRSSIIKSIFLEISESKSAYGCSNVFSNKSYKLCCAECRDSLTQLRLSVAARVLAALLSLGGASVSSDGVETINLSCTGSPNVVVSPVRVTSAHGMSEEEFVRVRTEDILAMSNHKNMSQKSVEQLVNAAVTFDLLSIKLEKPLHLDVSLQTTNSRKSNNKGATFVLYNYARLCAILEKFDCCVNKNIFQPLSSLDDINYSLFTEEDEWSLVFDLLAEWPVIVAECQDTKRPALHRLTSFLSSLASTFSVYYRHTRVLNEGLPHMVPLMEARIHLLLAIRQVFLNAFAVLGISAPTTM</sequence>
<dbReference type="SMART" id="SM00836">
    <property type="entry name" value="DALR_1"/>
    <property type="match status" value="1"/>
</dbReference>
<accession>A0A1B6MA33</accession>
<dbReference type="GO" id="GO:0000049">
    <property type="term" value="F:tRNA binding"/>
    <property type="evidence" value="ECO:0007669"/>
    <property type="project" value="TreeGrafter"/>
</dbReference>
<reference evidence="2" key="1">
    <citation type="submission" date="2015-11" db="EMBL/GenBank/DDBJ databases">
        <title>De novo transcriptome assembly of four potential Pierce s Disease insect vectors from Arizona vineyards.</title>
        <authorList>
            <person name="Tassone E.E."/>
        </authorList>
    </citation>
    <scope>NUCLEOTIDE SEQUENCE</scope>
</reference>
<organism evidence="2">
    <name type="scientific">Graphocephala atropunctata</name>
    <dbReference type="NCBI Taxonomy" id="36148"/>
    <lineage>
        <taxon>Eukaryota</taxon>
        <taxon>Metazoa</taxon>
        <taxon>Ecdysozoa</taxon>
        <taxon>Arthropoda</taxon>
        <taxon>Hexapoda</taxon>
        <taxon>Insecta</taxon>
        <taxon>Pterygota</taxon>
        <taxon>Neoptera</taxon>
        <taxon>Paraneoptera</taxon>
        <taxon>Hemiptera</taxon>
        <taxon>Auchenorrhyncha</taxon>
        <taxon>Membracoidea</taxon>
        <taxon>Cicadellidae</taxon>
        <taxon>Cicadellinae</taxon>
        <taxon>Cicadellini</taxon>
        <taxon>Graphocephala</taxon>
    </lineage>
</organism>